<evidence type="ECO:0000259" key="3">
    <source>
        <dbReference type="Pfam" id="PF24357"/>
    </source>
</evidence>
<evidence type="ECO:0000313" key="4">
    <source>
        <dbReference type="EMBL" id="CEJ91890.1"/>
    </source>
</evidence>
<dbReference type="Pfam" id="PF24357">
    <property type="entry name" value="TMD0_ABC"/>
    <property type="match status" value="1"/>
</dbReference>
<evidence type="ECO:0000313" key="5">
    <source>
        <dbReference type="Proteomes" id="UP000039046"/>
    </source>
</evidence>
<dbReference type="GO" id="GO:0016020">
    <property type="term" value="C:membrane"/>
    <property type="evidence" value="ECO:0007669"/>
    <property type="project" value="UniProtKB-SubCell"/>
</dbReference>
<name>A0A0A1TLK6_9HYPO</name>
<comment type="subcellular location">
    <subcellularLocation>
        <location evidence="1">Membrane</location>
        <topology evidence="1">Multi-pass membrane protein</topology>
    </subcellularLocation>
</comment>
<sequence>MTAVARVGRFVAVKPGPLLWTKLITGLWLVTIEATNVGLFAISAAFRTEYSVAAACLSTITALCILAMLYVEHKHSIQPSTLISIYLSITVLFDIAKARSYFNRPGLESMAGTTLAILVLKSIVIYLEEKSKRESITNSTSHDELGKEDESGFWNRAVVWWVNSTFRLGFKTIITVEDLPELDAQLRSNSLLKRFQGYWNQNNK</sequence>
<keyword evidence="5" id="KW-1185">Reference proteome</keyword>
<dbReference type="STRING" id="1531966.A0A0A1TLK6"/>
<accession>A0A0A1TLK6</accession>
<dbReference type="OrthoDB" id="6500128at2759"/>
<dbReference type="EMBL" id="CDHN01000004">
    <property type="protein sequence ID" value="CEJ91890.1"/>
    <property type="molecule type" value="Genomic_DNA"/>
</dbReference>
<protein>
    <recommendedName>
        <fullName evidence="3">ABC transporter TMD0 domain-containing protein</fullName>
    </recommendedName>
</protein>
<gene>
    <name evidence="4" type="ORF">VHEMI07575</name>
</gene>
<reference evidence="4 5" key="1">
    <citation type="journal article" date="2015" name="Genome Announc.">
        <title>Draft Genome Sequence and Gene Annotation of the Entomopathogenic Fungus Verticillium hemipterigenum.</title>
        <authorList>
            <person name="Horn F."/>
            <person name="Habel A."/>
            <person name="Scharf D.H."/>
            <person name="Dworschak J."/>
            <person name="Brakhage A.A."/>
            <person name="Guthke R."/>
            <person name="Hertweck C."/>
            <person name="Linde J."/>
        </authorList>
    </citation>
    <scope>NUCLEOTIDE SEQUENCE [LARGE SCALE GENOMIC DNA]</scope>
</reference>
<keyword evidence="2" id="KW-1133">Transmembrane helix</keyword>
<dbReference type="InterPro" id="IPR056227">
    <property type="entry name" value="TMD0_ABC"/>
</dbReference>
<feature type="domain" description="ABC transporter TMD0" evidence="3">
    <location>
        <begin position="16"/>
        <end position="105"/>
    </location>
</feature>
<proteinExistence type="predicted"/>
<dbReference type="Proteomes" id="UP000039046">
    <property type="component" value="Unassembled WGS sequence"/>
</dbReference>
<evidence type="ECO:0000256" key="2">
    <source>
        <dbReference type="SAM" id="Phobius"/>
    </source>
</evidence>
<feature type="transmembrane region" description="Helical" evidence="2">
    <location>
        <begin position="52"/>
        <end position="71"/>
    </location>
</feature>
<feature type="transmembrane region" description="Helical" evidence="2">
    <location>
        <begin position="107"/>
        <end position="127"/>
    </location>
</feature>
<keyword evidence="2" id="KW-0472">Membrane</keyword>
<keyword evidence="2" id="KW-0812">Transmembrane</keyword>
<dbReference type="AlphaFoldDB" id="A0A0A1TLK6"/>
<dbReference type="HOGENOM" id="CLU_1344081_0_0_1"/>
<evidence type="ECO:0000256" key="1">
    <source>
        <dbReference type="ARBA" id="ARBA00004141"/>
    </source>
</evidence>
<organism evidence="4 5">
    <name type="scientific">[Torrubiella] hemipterigena</name>
    <dbReference type="NCBI Taxonomy" id="1531966"/>
    <lineage>
        <taxon>Eukaryota</taxon>
        <taxon>Fungi</taxon>
        <taxon>Dikarya</taxon>
        <taxon>Ascomycota</taxon>
        <taxon>Pezizomycotina</taxon>
        <taxon>Sordariomycetes</taxon>
        <taxon>Hypocreomycetidae</taxon>
        <taxon>Hypocreales</taxon>
        <taxon>Clavicipitaceae</taxon>
        <taxon>Clavicipitaceae incertae sedis</taxon>
        <taxon>'Torrubiella' clade</taxon>
    </lineage>
</organism>
<feature type="transmembrane region" description="Helical" evidence="2">
    <location>
        <begin position="23"/>
        <end position="45"/>
    </location>
</feature>